<proteinExistence type="predicted"/>
<keyword evidence="1" id="KW-1133">Transmembrane helix</keyword>
<gene>
    <name evidence="2" type="ORF">ABVK50_28725</name>
</gene>
<organism evidence="2">
    <name type="scientific">Mesorhizobium sp. WSM2240</name>
    <dbReference type="NCBI Taxonomy" id="3228851"/>
    <lineage>
        <taxon>Bacteria</taxon>
        <taxon>Pseudomonadati</taxon>
        <taxon>Pseudomonadota</taxon>
        <taxon>Alphaproteobacteria</taxon>
        <taxon>Hyphomicrobiales</taxon>
        <taxon>Phyllobacteriaceae</taxon>
        <taxon>Mesorhizobium</taxon>
    </lineage>
</organism>
<dbReference type="RefSeq" id="WP_353646105.1">
    <property type="nucleotide sequence ID" value="NZ_CP159254.1"/>
</dbReference>
<keyword evidence="1" id="KW-0812">Transmembrane</keyword>
<protein>
    <submittedName>
        <fullName evidence="2">Uncharacterized protein</fullName>
    </submittedName>
</protein>
<dbReference type="EMBL" id="CP159254">
    <property type="protein sequence ID" value="XCG51840.1"/>
    <property type="molecule type" value="Genomic_DNA"/>
</dbReference>
<keyword evidence="1" id="KW-0472">Membrane</keyword>
<accession>A0AAU8CYF6</accession>
<sequence>MFDNHRQDCVIQSNDPKGDEGFGKVLGFVICFVLFLGALQVAYDAVAGWYDAAVNWGSETAAYVATFWPL</sequence>
<reference evidence="2" key="1">
    <citation type="submission" date="2024-06" db="EMBL/GenBank/DDBJ databases">
        <title>Mesorhizobium karijinii sp. nov., a symbiont of the iconic Swainsona formosa from arid Australia.</title>
        <authorList>
            <person name="Hill Y.J."/>
            <person name="Watkin E.L.J."/>
            <person name="O'Hara G.W."/>
            <person name="Terpolilli J."/>
            <person name="Tye M.L."/>
            <person name="Kohlmeier M.G."/>
        </authorList>
    </citation>
    <scope>NUCLEOTIDE SEQUENCE</scope>
    <source>
        <strain evidence="2">WSM2240</strain>
        <plasmid evidence="2">pMk2240C</plasmid>
    </source>
</reference>
<feature type="transmembrane region" description="Helical" evidence="1">
    <location>
        <begin position="21"/>
        <end position="43"/>
    </location>
</feature>
<keyword evidence="2" id="KW-0614">Plasmid</keyword>
<geneLocation type="plasmid" evidence="2">
    <name>pMk2240C</name>
</geneLocation>
<name>A0AAU8CYF6_9HYPH</name>
<dbReference type="AlphaFoldDB" id="A0AAU8CYF6"/>
<evidence type="ECO:0000313" key="2">
    <source>
        <dbReference type="EMBL" id="XCG51840.1"/>
    </source>
</evidence>
<evidence type="ECO:0000256" key="1">
    <source>
        <dbReference type="SAM" id="Phobius"/>
    </source>
</evidence>